<evidence type="ECO:0000259" key="4">
    <source>
        <dbReference type="PROSITE" id="PS50830"/>
    </source>
</evidence>
<evidence type="ECO:0000313" key="5">
    <source>
        <dbReference type="EMBL" id="AZS49803.1"/>
    </source>
</evidence>
<dbReference type="SUPFAM" id="SSF50199">
    <property type="entry name" value="Staphylococcal nuclease"/>
    <property type="match status" value="1"/>
</dbReference>
<reference evidence="6" key="1">
    <citation type="submission" date="2018-06" db="EMBL/GenBank/DDBJ databases">
        <title>Complete genome of Pseudomonas insecticola strain QZS01.</title>
        <authorList>
            <person name="Wang J."/>
            <person name="Su Q."/>
        </authorList>
    </citation>
    <scope>NUCLEOTIDE SEQUENCE [LARGE SCALE GENOMIC DNA]</scope>
    <source>
        <strain evidence="6">QZS01</strain>
    </source>
</reference>
<dbReference type="InterPro" id="IPR035437">
    <property type="entry name" value="SNase_OB-fold_sf"/>
</dbReference>
<dbReference type="KEGG" id="emo:DM558_02960"/>
<dbReference type="PANTHER" id="PTHR12302:SF3">
    <property type="entry name" value="SERINE_THREONINE-PROTEIN KINASE 31"/>
    <property type="match status" value="1"/>
</dbReference>
<dbReference type="PROSITE" id="PS50830">
    <property type="entry name" value="TNASE_3"/>
    <property type="match status" value="1"/>
</dbReference>
<dbReference type="GO" id="GO:0016787">
    <property type="term" value="F:hydrolase activity"/>
    <property type="evidence" value="ECO:0007669"/>
    <property type="project" value="UniProtKB-KW"/>
</dbReference>
<evidence type="ECO:0000313" key="6">
    <source>
        <dbReference type="Proteomes" id="UP000273143"/>
    </source>
</evidence>
<proteinExistence type="predicted"/>
<evidence type="ECO:0000256" key="1">
    <source>
        <dbReference type="ARBA" id="ARBA00022722"/>
    </source>
</evidence>
<keyword evidence="2" id="KW-0255">Endonuclease</keyword>
<keyword evidence="3" id="KW-0378">Hydrolase</keyword>
<name>A0A3S9XBJ8_9GAMM</name>
<dbReference type="Gene3D" id="2.40.50.90">
    <property type="match status" value="1"/>
</dbReference>
<feature type="domain" description="TNase-like" evidence="4">
    <location>
        <begin position="3"/>
        <end position="134"/>
    </location>
</feature>
<keyword evidence="6" id="KW-1185">Reference proteome</keyword>
<dbReference type="EMBL" id="CP029822">
    <property type="protein sequence ID" value="AZS49803.1"/>
    <property type="molecule type" value="Genomic_DNA"/>
</dbReference>
<gene>
    <name evidence="5" type="ORF">DM558_02960</name>
</gene>
<evidence type="ECO:0000256" key="3">
    <source>
        <dbReference type="ARBA" id="ARBA00022801"/>
    </source>
</evidence>
<protein>
    <recommendedName>
        <fullName evidence="4">TNase-like domain-containing protein</fullName>
    </recommendedName>
</protein>
<dbReference type="AlphaFoldDB" id="A0A3S9XBJ8"/>
<dbReference type="SMART" id="SM00318">
    <property type="entry name" value="SNc"/>
    <property type="match status" value="1"/>
</dbReference>
<dbReference type="RefSeq" id="WP_127161978.1">
    <property type="nucleotide sequence ID" value="NZ_CP029822.1"/>
</dbReference>
<dbReference type="InterPro" id="IPR016071">
    <property type="entry name" value="Staphylococal_nuclease_OB-fold"/>
</dbReference>
<evidence type="ECO:0000256" key="2">
    <source>
        <dbReference type="ARBA" id="ARBA00022759"/>
    </source>
</evidence>
<sequence>MLNIFFCMILSVNNGGSLVANCRPENKYIKQEFNNITLMVADIDAPFNNQLYAEESKQNLTKLCLNKEAEVEVHLYNNQFIFGAVSCENKDVAKFQVASGMAKVSENSKFNDNIDSLLEYEQKAQNQKVGIWKNITPK</sequence>
<organism evidence="5 6">
    <name type="scientific">Entomomonas moraniae</name>
    <dbReference type="NCBI Taxonomy" id="2213226"/>
    <lineage>
        <taxon>Bacteria</taxon>
        <taxon>Pseudomonadati</taxon>
        <taxon>Pseudomonadota</taxon>
        <taxon>Gammaproteobacteria</taxon>
        <taxon>Pseudomonadales</taxon>
        <taxon>Pseudomonadaceae</taxon>
        <taxon>Entomomonas</taxon>
    </lineage>
</organism>
<dbReference type="Pfam" id="PF00565">
    <property type="entry name" value="SNase"/>
    <property type="match status" value="1"/>
</dbReference>
<keyword evidence="1" id="KW-0540">Nuclease</keyword>
<dbReference type="Proteomes" id="UP000273143">
    <property type="component" value="Chromosome"/>
</dbReference>
<dbReference type="GO" id="GO:0004519">
    <property type="term" value="F:endonuclease activity"/>
    <property type="evidence" value="ECO:0007669"/>
    <property type="project" value="UniProtKB-KW"/>
</dbReference>
<dbReference type="PANTHER" id="PTHR12302">
    <property type="entry name" value="EBNA2 BINDING PROTEIN P100"/>
    <property type="match status" value="1"/>
</dbReference>
<accession>A0A3S9XBJ8</accession>